<dbReference type="RefSeq" id="XP_033603179.1">
    <property type="nucleotide sequence ID" value="XM_033746519.1"/>
</dbReference>
<dbReference type="AlphaFoldDB" id="A0A6A6WD23"/>
<name>A0A6A6WD23_9PEZI</name>
<dbReference type="GeneID" id="54487573"/>
<organism evidence="1 2">
    <name type="scientific">Pseudovirgaria hyperparasitica</name>
    <dbReference type="NCBI Taxonomy" id="470096"/>
    <lineage>
        <taxon>Eukaryota</taxon>
        <taxon>Fungi</taxon>
        <taxon>Dikarya</taxon>
        <taxon>Ascomycota</taxon>
        <taxon>Pezizomycotina</taxon>
        <taxon>Dothideomycetes</taxon>
        <taxon>Dothideomycetes incertae sedis</taxon>
        <taxon>Acrospermales</taxon>
        <taxon>Acrospermaceae</taxon>
        <taxon>Pseudovirgaria</taxon>
    </lineage>
</organism>
<sequence length="202" mass="22589">MLVPTRCCLARSHLAARARGHHARISILTRRWTSTHSYEGQHQQQQEQEQEQHAQFLTLRQGTPVRTGVDVFMGDPHQALAIVPSDIGFAFRNAVFPLAGGQADGLDTDVDVDVDVGVLPLVFYHDTRHFAHASSALPQLILPRDLPRQRNANATSTSPAALYMYGRSHTFVLTGTEDETFTRHLRDSIRELGPCLEQLKDM</sequence>
<dbReference type="Proteomes" id="UP000799437">
    <property type="component" value="Unassembled WGS sequence"/>
</dbReference>
<evidence type="ECO:0000313" key="2">
    <source>
        <dbReference type="Proteomes" id="UP000799437"/>
    </source>
</evidence>
<keyword evidence="2" id="KW-1185">Reference proteome</keyword>
<proteinExistence type="predicted"/>
<reference evidence="1" key="1">
    <citation type="journal article" date="2020" name="Stud. Mycol.">
        <title>101 Dothideomycetes genomes: a test case for predicting lifestyles and emergence of pathogens.</title>
        <authorList>
            <person name="Haridas S."/>
            <person name="Albert R."/>
            <person name="Binder M."/>
            <person name="Bloem J."/>
            <person name="Labutti K."/>
            <person name="Salamov A."/>
            <person name="Andreopoulos B."/>
            <person name="Baker S."/>
            <person name="Barry K."/>
            <person name="Bills G."/>
            <person name="Bluhm B."/>
            <person name="Cannon C."/>
            <person name="Castanera R."/>
            <person name="Culley D."/>
            <person name="Daum C."/>
            <person name="Ezra D."/>
            <person name="Gonzalez J."/>
            <person name="Henrissat B."/>
            <person name="Kuo A."/>
            <person name="Liang C."/>
            <person name="Lipzen A."/>
            <person name="Lutzoni F."/>
            <person name="Magnuson J."/>
            <person name="Mondo S."/>
            <person name="Nolan M."/>
            <person name="Ohm R."/>
            <person name="Pangilinan J."/>
            <person name="Park H.-J."/>
            <person name="Ramirez L."/>
            <person name="Alfaro M."/>
            <person name="Sun H."/>
            <person name="Tritt A."/>
            <person name="Yoshinaga Y."/>
            <person name="Zwiers L.-H."/>
            <person name="Turgeon B."/>
            <person name="Goodwin S."/>
            <person name="Spatafora J."/>
            <person name="Crous P."/>
            <person name="Grigoriev I."/>
        </authorList>
    </citation>
    <scope>NUCLEOTIDE SEQUENCE</scope>
    <source>
        <strain evidence="1">CBS 121739</strain>
    </source>
</reference>
<dbReference type="OrthoDB" id="5330139at2759"/>
<accession>A0A6A6WD23</accession>
<evidence type="ECO:0000313" key="1">
    <source>
        <dbReference type="EMBL" id="KAF2760728.1"/>
    </source>
</evidence>
<gene>
    <name evidence="1" type="ORF">EJ05DRAFT_497297</name>
</gene>
<protein>
    <submittedName>
        <fullName evidence="1">Uncharacterized protein</fullName>
    </submittedName>
</protein>
<dbReference type="EMBL" id="ML996567">
    <property type="protein sequence ID" value="KAF2760728.1"/>
    <property type="molecule type" value="Genomic_DNA"/>
</dbReference>